<organism evidence="6 7">
    <name type="scientific">Rhodopila globiformis</name>
    <name type="common">Rhodopseudomonas globiformis</name>
    <dbReference type="NCBI Taxonomy" id="1071"/>
    <lineage>
        <taxon>Bacteria</taxon>
        <taxon>Pseudomonadati</taxon>
        <taxon>Pseudomonadota</taxon>
        <taxon>Alphaproteobacteria</taxon>
        <taxon>Acetobacterales</taxon>
        <taxon>Acetobacteraceae</taxon>
        <taxon>Rhodopila</taxon>
    </lineage>
</organism>
<dbReference type="InterPro" id="IPR000673">
    <property type="entry name" value="Sig_transdc_resp-reg_Me-estase"/>
</dbReference>
<evidence type="ECO:0000313" key="6">
    <source>
        <dbReference type="EMBL" id="PPQ27747.1"/>
    </source>
</evidence>
<evidence type="ECO:0000313" key="7">
    <source>
        <dbReference type="Proteomes" id="UP000239724"/>
    </source>
</evidence>
<dbReference type="OrthoDB" id="9793421at2"/>
<feature type="active site" evidence="4">
    <location>
        <position position="291"/>
    </location>
</feature>
<feature type="active site" evidence="4">
    <location>
        <position position="168"/>
    </location>
</feature>
<dbReference type="SUPFAM" id="SSF52738">
    <property type="entry name" value="Methylesterase CheB, C-terminal domain"/>
    <property type="match status" value="1"/>
</dbReference>
<dbReference type="PIRSF" id="PIRSF000876">
    <property type="entry name" value="RR_chemtxs_CheB"/>
    <property type="match status" value="1"/>
</dbReference>
<dbReference type="PROSITE" id="PS50122">
    <property type="entry name" value="CHEB"/>
    <property type="match status" value="1"/>
</dbReference>
<dbReference type="AlphaFoldDB" id="A0A2S6MZF4"/>
<proteinExistence type="predicted"/>
<dbReference type="GO" id="GO:0008984">
    <property type="term" value="F:protein-glutamate methylesterase activity"/>
    <property type="evidence" value="ECO:0007669"/>
    <property type="project" value="UniProtKB-EC"/>
</dbReference>
<dbReference type="Gene3D" id="3.40.50.180">
    <property type="entry name" value="Methylesterase CheB, C-terminal domain"/>
    <property type="match status" value="1"/>
</dbReference>
<accession>A0A2S6MZF4</accession>
<dbReference type="InterPro" id="IPR035909">
    <property type="entry name" value="CheB_C"/>
</dbReference>
<dbReference type="PANTHER" id="PTHR42872">
    <property type="entry name" value="PROTEIN-GLUTAMATE METHYLESTERASE/PROTEIN-GLUTAMINE GLUTAMINASE"/>
    <property type="match status" value="1"/>
</dbReference>
<dbReference type="Proteomes" id="UP000239724">
    <property type="component" value="Unassembled WGS sequence"/>
</dbReference>
<keyword evidence="1 4" id="KW-0378">Hydrolase</keyword>
<dbReference type="GO" id="GO:0005737">
    <property type="term" value="C:cytoplasm"/>
    <property type="evidence" value="ECO:0007669"/>
    <property type="project" value="InterPro"/>
</dbReference>
<keyword evidence="4" id="KW-0145">Chemotaxis</keyword>
<dbReference type="EC" id="3.1.1.61" evidence="2"/>
<feature type="active site" evidence="4">
    <location>
        <position position="195"/>
    </location>
</feature>
<evidence type="ECO:0000256" key="1">
    <source>
        <dbReference type="ARBA" id="ARBA00022801"/>
    </source>
</evidence>
<sequence>MSDTIAAGAPTTSGVVRVLLAITAPRTRMHIRRLLASASGIDVIGHAASASQANGLLQRGDVDFIIVEAAEDTGFVRDVLDSARNAGVEVAVLTDDSRLSSQSLTPRVHVLRPPPDITTVLPQSPFCQSLLAAVLSKARVARRPPAGAAMRPRTLRTGLPELIAIGSSTGGPQALPLVLGPLRKRIRQPIVITQHMPAAFTKLLAEHLERSTSFPTVQAADGMPLVPGRIHIAPGGRHLLFSRMDNDVVCVLDDGPPENFCKPAVDPMLRSVTALFGSRAIAVILTGMGHDGLAGCRSLVAAGGTVLAQDEATSVVWGMPGAVAQAGLCESVLPLNSLAERIVALAGASS</sequence>
<keyword evidence="7" id="KW-1185">Reference proteome</keyword>
<dbReference type="GO" id="GO:0000156">
    <property type="term" value="F:phosphorelay response regulator activity"/>
    <property type="evidence" value="ECO:0007669"/>
    <property type="project" value="InterPro"/>
</dbReference>
<gene>
    <name evidence="6" type="ORF">CCS01_26525</name>
</gene>
<protein>
    <recommendedName>
        <fullName evidence="2">protein-glutamate methylesterase</fullName>
        <ecNumber evidence="2">3.1.1.61</ecNumber>
    </recommendedName>
</protein>
<evidence type="ECO:0000256" key="2">
    <source>
        <dbReference type="ARBA" id="ARBA00039140"/>
    </source>
</evidence>
<evidence type="ECO:0000256" key="4">
    <source>
        <dbReference type="PROSITE-ProRule" id="PRU00050"/>
    </source>
</evidence>
<dbReference type="Pfam" id="PF01339">
    <property type="entry name" value="CheB_methylest"/>
    <property type="match status" value="1"/>
</dbReference>
<dbReference type="EMBL" id="NHRY01000254">
    <property type="protein sequence ID" value="PPQ27747.1"/>
    <property type="molecule type" value="Genomic_DNA"/>
</dbReference>
<comment type="catalytic activity">
    <reaction evidence="3">
        <text>[protein]-L-glutamate 5-O-methyl ester + H2O = L-glutamyl-[protein] + methanol + H(+)</text>
        <dbReference type="Rhea" id="RHEA:23236"/>
        <dbReference type="Rhea" id="RHEA-COMP:10208"/>
        <dbReference type="Rhea" id="RHEA-COMP:10311"/>
        <dbReference type="ChEBI" id="CHEBI:15377"/>
        <dbReference type="ChEBI" id="CHEBI:15378"/>
        <dbReference type="ChEBI" id="CHEBI:17790"/>
        <dbReference type="ChEBI" id="CHEBI:29973"/>
        <dbReference type="ChEBI" id="CHEBI:82795"/>
        <dbReference type="EC" id="3.1.1.61"/>
    </reaction>
</comment>
<dbReference type="GO" id="GO:0006935">
    <property type="term" value="P:chemotaxis"/>
    <property type="evidence" value="ECO:0007669"/>
    <property type="project" value="UniProtKB-UniRule"/>
</dbReference>
<reference evidence="6 7" key="1">
    <citation type="journal article" date="2018" name="Arch. Microbiol.">
        <title>New insights into the metabolic potential of the phototrophic purple bacterium Rhodopila globiformis DSM 161(T) from its draft genome sequence and evidence for a vanadium-dependent nitrogenase.</title>
        <authorList>
            <person name="Imhoff J.F."/>
            <person name="Rahn T."/>
            <person name="Kunzel S."/>
            <person name="Neulinger S.C."/>
        </authorList>
    </citation>
    <scope>NUCLEOTIDE SEQUENCE [LARGE SCALE GENOMIC DNA]</scope>
    <source>
        <strain evidence="6 7">DSM 161</strain>
    </source>
</reference>
<dbReference type="CDD" id="cd16432">
    <property type="entry name" value="CheB_Rec"/>
    <property type="match status" value="1"/>
</dbReference>
<feature type="domain" description="CheB-type methylesterase" evidence="5">
    <location>
        <begin position="155"/>
        <end position="349"/>
    </location>
</feature>
<comment type="caution">
    <text evidence="6">The sequence shown here is derived from an EMBL/GenBank/DDBJ whole genome shotgun (WGS) entry which is preliminary data.</text>
</comment>
<dbReference type="InterPro" id="IPR008248">
    <property type="entry name" value="CheB-like"/>
</dbReference>
<evidence type="ECO:0000256" key="3">
    <source>
        <dbReference type="ARBA" id="ARBA00048267"/>
    </source>
</evidence>
<dbReference type="RefSeq" id="WP_104521837.1">
    <property type="nucleotide sequence ID" value="NZ_NHRY01000254.1"/>
</dbReference>
<dbReference type="PANTHER" id="PTHR42872:SF3">
    <property type="entry name" value="PROTEIN-GLUTAMATE METHYLESTERASE_PROTEIN-GLUTAMINE GLUTAMINASE 1"/>
    <property type="match status" value="1"/>
</dbReference>
<evidence type="ECO:0000259" key="5">
    <source>
        <dbReference type="PROSITE" id="PS50122"/>
    </source>
</evidence>
<name>A0A2S6MZF4_RHOGL</name>